<dbReference type="RefSeq" id="WP_239315731.1">
    <property type="nucleotide sequence ID" value="NZ_BOOH01000001.1"/>
</dbReference>
<name>A0A8J3RH95_9ACTN</name>
<comment type="caution">
    <text evidence="1">The sequence shown here is derived from an EMBL/GenBank/DDBJ whole genome shotgun (WGS) entry which is preliminary data.</text>
</comment>
<accession>A0A8J3RH95</accession>
<evidence type="ECO:0000313" key="2">
    <source>
        <dbReference type="Proteomes" id="UP000616724"/>
    </source>
</evidence>
<gene>
    <name evidence="1" type="ORF">Plo01_02410</name>
</gene>
<keyword evidence="2" id="KW-1185">Reference proteome</keyword>
<evidence type="ECO:0000313" key="1">
    <source>
        <dbReference type="EMBL" id="GIH73812.1"/>
    </source>
</evidence>
<dbReference type="Proteomes" id="UP000616724">
    <property type="component" value="Unassembled WGS sequence"/>
</dbReference>
<dbReference type="EMBL" id="BOOH01000001">
    <property type="protein sequence ID" value="GIH73812.1"/>
    <property type="molecule type" value="Genomic_DNA"/>
</dbReference>
<evidence type="ECO:0008006" key="3">
    <source>
        <dbReference type="Google" id="ProtNLM"/>
    </source>
</evidence>
<dbReference type="NCBIfam" id="NF038076">
    <property type="entry name" value="fam_STM4015"/>
    <property type="match status" value="1"/>
</dbReference>
<protein>
    <recommendedName>
        <fullName evidence="3">Leucine-rich repeat domain-containing protein</fullName>
    </recommendedName>
</protein>
<dbReference type="InterPro" id="IPR047722">
    <property type="entry name" value="STM4015-like"/>
</dbReference>
<dbReference type="AlphaFoldDB" id="A0A8J3RH95"/>
<proteinExistence type="predicted"/>
<reference evidence="1 2" key="1">
    <citation type="submission" date="2021-01" db="EMBL/GenBank/DDBJ databases">
        <title>Whole genome shotgun sequence of Planobispora longispora NBRC 13918.</title>
        <authorList>
            <person name="Komaki H."/>
            <person name="Tamura T."/>
        </authorList>
    </citation>
    <scope>NUCLEOTIDE SEQUENCE [LARGE SCALE GENOMIC DNA]</scope>
    <source>
        <strain evidence="1 2">NBRC 13918</strain>
    </source>
</reference>
<dbReference type="InterPro" id="IPR032675">
    <property type="entry name" value="LRR_dom_sf"/>
</dbReference>
<dbReference type="SUPFAM" id="SSF52047">
    <property type="entry name" value="RNI-like"/>
    <property type="match status" value="1"/>
</dbReference>
<dbReference type="Gene3D" id="3.80.10.10">
    <property type="entry name" value="Ribonuclease Inhibitor"/>
    <property type="match status" value="1"/>
</dbReference>
<sequence>MNIFDGADGFAPMQRRRESYAGLPLFRVHKGITAEPPPPETVAWALQVVEFRTSEGTFETLLRRFLENVDTTRVTALVISSWEEPHTESADLVVAALAENAAAFPALRALFLGDMSYEQCEISWIKQGDVTPLLEAFPLLERLEVRGGSGLRLRPGRHEALKVLRFESGGLPAGVVRAVGASDFPALEHLELWLGISEYGGNATVADLAGILSGERLPSLRRLGLQDSEIQDEIAAAVASAPVVARLEGLALSMGTLGDAGAEALLAGQPLTHLRVLDLHHHYLGTAMQERITAALPGVRVDMSDEIDLAERFGFVYDDEDEDEWDESDRFVAVAE</sequence>
<organism evidence="1 2">
    <name type="scientific">Planobispora longispora</name>
    <dbReference type="NCBI Taxonomy" id="28887"/>
    <lineage>
        <taxon>Bacteria</taxon>
        <taxon>Bacillati</taxon>
        <taxon>Actinomycetota</taxon>
        <taxon>Actinomycetes</taxon>
        <taxon>Streptosporangiales</taxon>
        <taxon>Streptosporangiaceae</taxon>
        <taxon>Planobispora</taxon>
    </lineage>
</organism>